<dbReference type="Pfam" id="PF21082">
    <property type="entry name" value="MS_channel_3rd"/>
    <property type="match status" value="1"/>
</dbReference>
<evidence type="ECO:0000259" key="8">
    <source>
        <dbReference type="Pfam" id="PF00924"/>
    </source>
</evidence>
<sequence length="309" mass="34031">MIDWGDLIDSIGTWIGSHGARLVLIVFGSWVFYQVVKVFLTRIVRRLIEFRARIDKLPKEDEVRRVKSILGILIGALGVAIFAVATFMVLSEFNVNIGPLIASAGVVGIAIGFGAQSLIKDTLNGLFIMLEDQFNPGDVIKVANVSGQVEDFNMRRTVLRDLDGIVHIIPNGLITTVSNYTREWARVNMNVSVDYGTDLEKAIAVINKVGKGLASDPEFGPMLISAPQVLRVDSLSDSGIEIKILGDTKPMRQWQVAGELRLRLKKAFDENGIEIPFPQTRVSFDKTQIDQIPSLNRQPSQAEPGSSES</sequence>
<evidence type="ECO:0000256" key="6">
    <source>
        <dbReference type="ARBA" id="ARBA00023136"/>
    </source>
</evidence>
<dbReference type="InterPro" id="IPR010920">
    <property type="entry name" value="LSM_dom_sf"/>
</dbReference>
<keyword evidence="5 7" id="KW-1133">Transmembrane helix</keyword>
<dbReference type="SUPFAM" id="SSF50182">
    <property type="entry name" value="Sm-like ribonucleoproteins"/>
    <property type="match status" value="1"/>
</dbReference>
<dbReference type="SUPFAM" id="SSF82689">
    <property type="entry name" value="Mechanosensitive channel protein MscS (YggB), C-terminal domain"/>
    <property type="match status" value="1"/>
</dbReference>
<evidence type="ECO:0000256" key="5">
    <source>
        <dbReference type="ARBA" id="ARBA00022989"/>
    </source>
</evidence>
<dbReference type="GO" id="GO:0008381">
    <property type="term" value="F:mechanosensitive monoatomic ion channel activity"/>
    <property type="evidence" value="ECO:0007669"/>
    <property type="project" value="InterPro"/>
</dbReference>
<name>A0A1P8F4M4_9CHLR</name>
<dbReference type="EMBL" id="CP018258">
    <property type="protein sequence ID" value="APV43421.1"/>
    <property type="molecule type" value="Genomic_DNA"/>
</dbReference>
<organism evidence="11 12">
    <name type="scientific">Dehalogenimonas formicexedens</name>
    <dbReference type="NCBI Taxonomy" id="1839801"/>
    <lineage>
        <taxon>Bacteria</taxon>
        <taxon>Bacillati</taxon>
        <taxon>Chloroflexota</taxon>
        <taxon>Dehalococcoidia</taxon>
        <taxon>Dehalococcoidales</taxon>
        <taxon>Dehalococcoidaceae</taxon>
        <taxon>Dehalogenimonas</taxon>
    </lineage>
</organism>
<dbReference type="Pfam" id="PF21088">
    <property type="entry name" value="MS_channel_1st"/>
    <property type="match status" value="1"/>
</dbReference>
<dbReference type="Gene3D" id="3.30.70.100">
    <property type="match status" value="1"/>
</dbReference>
<evidence type="ECO:0000256" key="3">
    <source>
        <dbReference type="ARBA" id="ARBA00022475"/>
    </source>
</evidence>
<evidence type="ECO:0000259" key="10">
    <source>
        <dbReference type="Pfam" id="PF21088"/>
    </source>
</evidence>
<keyword evidence="12" id="KW-1185">Reference proteome</keyword>
<feature type="domain" description="Mechanosensitive ion channel MscS C-terminal" evidence="9">
    <location>
        <begin position="187"/>
        <end position="275"/>
    </location>
</feature>
<proteinExistence type="inferred from homology"/>
<feature type="transmembrane region" description="Helical" evidence="7">
    <location>
        <begin position="97"/>
        <end position="119"/>
    </location>
</feature>
<dbReference type="GO" id="GO:0005886">
    <property type="term" value="C:plasma membrane"/>
    <property type="evidence" value="ECO:0007669"/>
    <property type="project" value="UniProtKB-SubCell"/>
</dbReference>
<dbReference type="InterPro" id="IPR049278">
    <property type="entry name" value="MS_channel_C"/>
</dbReference>
<accession>A0A1P8F4M4</accession>
<dbReference type="InterPro" id="IPR023408">
    <property type="entry name" value="MscS_beta-dom_sf"/>
</dbReference>
<feature type="transmembrane region" description="Helical" evidence="7">
    <location>
        <begin position="69"/>
        <end position="91"/>
    </location>
</feature>
<dbReference type="RefSeq" id="WP_076003237.1">
    <property type="nucleotide sequence ID" value="NZ_CP018258.1"/>
</dbReference>
<dbReference type="STRING" id="1839801.Dform_00056"/>
<feature type="domain" description="Mechanosensitive ion channel transmembrane helices 2/3" evidence="10">
    <location>
        <begin position="79"/>
        <end position="116"/>
    </location>
</feature>
<protein>
    <submittedName>
        <fullName evidence="11">Small conductance mechanosensitive channel</fullName>
    </submittedName>
</protein>
<evidence type="ECO:0000256" key="1">
    <source>
        <dbReference type="ARBA" id="ARBA00004651"/>
    </source>
</evidence>
<dbReference type="Proteomes" id="UP000185934">
    <property type="component" value="Chromosome"/>
</dbReference>
<evidence type="ECO:0000259" key="9">
    <source>
        <dbReference type="Pfam" id="PF21082"/>
    </source>
</evidence>
<evidence type="ECO:0000256" key="4">
    <source>
        <dbReference type="ARBA" id="ARBA00022692"/>
    </source>
</evidence>
<reference evidence="12" key="1">
    <citation type="submission" date="2016-11" db="EMBL/GenBank/DDBJ databases">
        <title>Dehalogenimonas formicexedens sp. nov., a chlorinated alkane respiring bacterium isolated from contaminated groundwater.</title>
        <authorList>
            <person name="Key T.A."/>
            <person name="Bowman K.S."/>
            <person name="Lee I."/>
            <person name="Chun J."/>
            <person name="Albuquerque L."/>
            <person name="da Costa M.S."/>
            <person name="Rainey F.A."/>
            <person name="Moe W.M."/>
        </authorList>
    </citation>
    <scope>NUCLEOTIDE SEQUENCE [LARGE SCALE GENOMIC DNA]</scope>
    <source>
        <strain evidence="12">NSZ-14</strain>
    </source>
</reference>
<dbReference type="InterPro" id="IPR045276">
    <property type="entry name" value="YbiO_bact"/>
</dbReference>
<keyword evidence="3" id="KW-1003">Cell membrane</keyword>
<dbReference type="Gene3D" id="1.10.287.1260">
    <property type="match status" value="1"/>
</dbReference>
<evidence type="ECO:0000313" key="12">
    <source>
        <dbReference type="Proteomes" id="UP000185934"/>
    </source>
</evidence>
<dbReference type="InterPro" id="IPR006685">
    <property type="entry name" value="MscS_channel_2nd"/>
</dbReference>
<dbReference type="AlphaFoldDB" id="A0A1P8F4M4"/>
<dbReference type="SUPFAM" id="SSF82861">
    <property type="entry name" value="Mechanosensitive channel protein MscS (YggB), transmembrane region"/>
    <property type="match status" value="1"/>
</dbReference>
<dbReference type="PANTHER" id="PTHR30460:SF0">
    <property type="entry name" value="MODERATE CONDUCTANCE MECHANOSENSITIVE CHANNEL YBIO"/>
    <property type="match status" value="1"/>
</dbReference>
<evidence type="ECO:0000313" key="11">
    <source>
        <dbReference type="EMBL" id="APV43421.1"/>
    </source>
</evidence>
<dbReference type="InterPro" id="IPR011014">
    <property type="entry name" value="MscS_channel_TM-2"/>
</dbReference>
<comment type="similarity">
    <text evidence="2">Belongs to the MscS (TC 1.A.23) family.</text>
</comment>
<dbReference type="PANTHER" id="PTHR30460">
    <property type="entry name" value="MODERATE CONDUCTANCE MECHANOSENSITIVE CHANNEL YBIO"/>
    <property type="match status" value="1"/>
</dbReference>
<keyword evidence="6 7" id="KW-0472">Membrane</keyword>
<dbReference type="Gene3D" id="2.30.30.60">
    <property type="match status" value="1"/>
</dbReference>
<dbReference type="KEGG" id="dfo:Dform_00056"/>
<evidence type="ECO:0000256" key="7">
    <source>
        <dbReference type="SAM" id="Phobius"/>
    </source>
</evidence>
<gene>
    <name evidence="11" type="ORF">Dform_00056</name>
</gene>
<dbReference type="InterPro" id="IPR049142">
    <property type="entry name" value="MS_channel_1st"/>
</dbReference>
<feature type="transmembrane region" description="Helical" evidence="7">
    <location>
        <begin position="20"/>
        <end position="40"/>
    </location>
</feature>
<dbReference type="Pfam" id="PF00924">
    <property type="entry name" value="MS_channel_2nd"/>
    <property type="match status" value="1"/>
</dbReference>
<dbReference type="InterPro" id="IPR011066">
    <property type="entry name" value="MscS_channel_C_sf"/>
</dbReference>
<evidence type="ECO:0000256" key="2">
    <source>
        <dbReference type="ARBA" id="ARBA00008017"/>
    </source>
</evidence>
<keyword evidence="4 7" id="KW-0812">Transmembrane</keyword>
<comment type="subcellular location">
    <subcellularLocation>
        <location evidence="1">Cell membrane</location>
        <topology evidence="1">Multi-pass membrane protein</topology>
    </subcellularLocation>
</comment>
<feature type="domain" description="Mechanosensitive ion channel MscS" evidence="8">
    <location>
        <begin position="118"/>
        <end position="182"/>
    </location>
</feature>
<dbReference type="OrthoDB" id="9809206at2"/>